<evidence type="ECO:0008006" key="4">
    <source>
        <dbReference type="Google" id="ProtNLM"/>
    </source>
</evidence>
<dbReference type="EMBL" id="CP133548">
    <property type="protein sequence ID" value="WMS86586.1"/>
    <property type="molecule type" value="Genomic_DNA"/>
</dbReference>
<dbReference type="AlphaFoldDB" id="A0AA51RS28"/>
<name>A0AA51RS28_9GAMM</name>
<evidence type="ECO:0000256" key="1">
    <source>
        <dbReference type="SAM" id="SignalP"/>
    </source>
</evidence>
<proteinExistence type="predicted"/>
<dbReference type="Proteomes" id="UP001239782">
    <property type="component" value="Chromosome"/>
</dbReference>
<dbReference type="InterPro" id="IPR008993">
    <property type="entry name" value="TIMP-like_OB-fold"/>
</dbReference>
<evidence type="ECO:0000313" key="3">
    <source>
        <dbReference type="Proteomes" id="UP001239782"/>
    </source>
</evidence>
<dbReference type="SUPFAM" id="SSF50242">
    <property type="entry name" value="TIMP-like"/>
    <property type="match status" value="1"/>
</dbReference>
<keyword evidence="3" id="KW-1185">Reference proteome</keyword>
<protein>
    <recommendedName>
        <fullName evidence="4">Lipoprotein</fullName>
    </recommendedName>
</protein>
<feature type="signal peptide" evidence="1">
    <location>
        <begin position="1"/>
        <end position="20"/>
    </location>
</feature>
<gene>
    <name evidence="2" type="ORF">Q9312_15300</name>
</gene>
<evidence type="ECO:0000313" key="2">
    <source>
        <dbReference type="EMBL" id="WMS86586.1"/>
    </source>
</evidence>
<feature type="chain" id="PRO_5041256331" description="Lipoprotein" evidence="1">
    <location>
        <begin position="21"/>
        <end position="161"/>
    </location>
</feature>
<sequence length="161" mass="18532">MMNNLLIALVFSFVAVPAFSCTVMSTRDARLEFKSSRAAFNELYTQNDIVFFGKVNNSFEKPVYDYNGKALYTFPVFEVSTLDVYKGIDIASKVLYWEQTSCLSQISLKVEEYYFFIGNKGEDGEIYYVEVLEYLEYLGRGAFKDLGKPIYQYNVTSQSSR</sequence>
<dbReference type="KEGG" id="plei:Q9312_15300"/>
<reference evidence="2 3" key="1">
    <citation type="submission" date="2023-08" db="EMBL/GenBank/DDBJ databases">
        <title>Pleionea litopenaei sp. nov., isolated from stomach of juvenile Litopenaeus vannamei.</title>
        <authorList>
            <person name="Rho A.M."/>
            <person name="Hwang C.Y."/>
        </authorList>
    </citation>
    <scope>NUCLEOTIDE SEQUENCE [LARGE SCALE GENOMIC DNA]</scope>
    <source>
        <strain evidence="2 3">HL-JVS1</strain>
    </source>
</reference>
<dbReference type="RefSeq" id="WP_309201731.1">
    <property type="nucleotide sequence ID" value="NZ_CP133548.1"/>
</dbReference>
<keyword evidence="1" id="KW-0732">Signal</keyword>
<organism evidence="2 3">
    <name type="scientific">Pleionea litopenaei</name>
    <dbReference type="NCBI Taxonomy" id="3070815"/>
    <lineage>
        <taxon>Bacteria</taxon>
        <taxon>Pseudomonadati</taxon>
        <taxon>Pseudomonadota</taxon>
        <taxon>Gammaproteobacteria</taxon>
        <taxon>Oceanospirillales</taxon>
        <taxon>Pleioneaceae</taxon>
        <taxon>Pleionea</taxon>
    </lineage>
</organism>
<accession>A0AA51RS28</accession>